<dbReference type="WBParaSite" id="MBELARI_LOCUS20127">
    <property type="protein sequence ID" value="MBELARI_LOCUS20127"/>
    <property type="gene ID" value="MBELARI_LOCUS20127"/>
</dbReference>
<keyword evidence="2" id="KW-0472">Membrane</keyword>
<dbReference type="AlphaFoldDB" id="A0AAF3F192"/>
<dbReference type="Proteomes" id="UP000887575">
    <property type="component" value="Unassembled WGS sequence"/>
</dbReference>
<feature type="transmembrane region" description="Helical" evidence="2">
    <location>
        <begin position="84"/>
        <end position="103"/>
    </location>
</feature>
<evidence type="ECO:0000313" key="3">
    <source>
        <dbReference type="Proteomes" id="UP000887575"/>
    </source>
</evidence>
<feature type="region of interest" description="Disordered" evidence="1">
    <location>
        <begin position="157"/>
        <end position="176"/>
    </location>
</feature>
<evidence type="ECO:0000313" key="4">
    <source>
        <dbReference type="WBParaSite" id="MBELARI_LOCUS20127"/>
    </source>
</evidence>
<accession>A0AAF3F192</accession>
<dbReference type="SUPFAM" id="SSF81321">
    <property type="entry name" value="Family A G protein-coupled receptor-like"/>
    <property type="match status" value="1"/>
</dbReference>
<feature type="transmembrane region" description="Helical" evidence="2">
    <location>
        <begin position="115"/>
        <end position="139"/>
    </location>
</feature>
<evidence type="ECO:0000256" key="2">
    <source>
        <dbReference type="SAM" id="Phobius"/>
    </source>
</evidence>
<reference evidence="4" key="1">
    <citation type="submission" date="2024-02" db="UniProtKB">
        <authorList>
            <consortium name="WormBaseParasite"/>
        </authorList>
    </citation>
    <scope>IDENTIFICATION</scope>
</reference>
<evidence type="ECO:0000256" key="1">
    <source>
        <dbReference type="SAM" id="MobiDB-lite"/>
    </source>
</evidence>
<keyword evidence="3" id="KW-1185">Reference proteome</keyword>
<keyword evidence="2" id="KW-0812">Transmembrane</keyword>
<name>A0AAF3F192_9BILA</name>
<organism evidence="3 4">
    <name type="scientific">Mesorhabditis belari</name>
    <dbReference type="NCBI Taxonomy" id="2138241"/>
    <lineage>
        <taxon>Eukaryota</taxon>
        <taxon>Metazoa</taxon>
        <taxon>Ecdysozoa</taxon>
        <taxon>Nematoda</taxon>
        <taxon>Chromadorea</taxon>
        <taxon>Rhabditida</taxon>
        <taxon>Rhabditina</taxon>
        <taxon>Rhabditomorpha</taxon>
        <taxon>Rhabditoidea</taxon>
        <taxon>Rhabditidae</taxon>
        <taxon>Mesorhabditinae</taxon>
        <taxon>Mesorhabditis</taxon>
    </lineage>
</organism>
<sequence length="176" mass="20326">MNEQAVDTEITKVHEEKLIKVSPGPNLTHGLAPTDCQVTYLAQPIPFFVIFGECGIAYVNIVQELSSQHMKQTGREERDVRMQFRLACQMLASMFGTILMNLATTLGQFYVQTNFHFFILFTFSWQALCCMNCLIYIIFQREKKRLPQGARSTITVHSEIHSHHRQTRKNQISNQK</sequence>
<protein>
    <submittedName>
        <fullName evidence="4">Uncharacterized protein</fullName>
    </submittedName>
</protein>
<proteinExistence type="predicted"/>
<dbReference type="Gene3D" id="1.20.1070.10">
    <property type="entry name" value="Rhodopsin 7-helix transmembrane proteins"/>
    <property type="match status" value="1"/>
</dbReference>
<feature type="transmembrane region" description="Helical" evidence="2">
    <location>
        <begin position="45"/>
        <end position="63"/>
    </location>
</feature>
<keyword evidence="2" id="KW-1133">Transmembrane helix</keyword>